<proteinExistence type="predicted"/>
<reference evidence="1" key="1">
    <citation type="journal article" date="2013" name="Nature">
        <title>Draft genome of the wheat A-genome progenitor Triticum urartu.</title>
        <authorList>
            <person name="Ling H.Q."/>
            <person name="Zhao S."/>
            <person name="Liu D."/>
            <person name="Wang J."/>
            <person name="Sun H."/>
            <person name="Zhang C."/>
            <person name="Fan H."/>
            <person name="Li D."/>
            <person name="Dong L."/>
            <person name="Tao Y."/>
            <person name="Gao C."/>
            <person name="Wu H."/>
            <person name="Li Y."/>
            <person name="Cui Y."/>
            <person name="Guo X."/>
            <person name="Zheng S."/>
            <person name="Wang B."/>
            <person name="Yu K."/>
            <person name="Liang Q."/>
            <person name="Yang W."/>
            <person name="Lou X."/>
            <person name="Chen J."/>
            <person name="Feng M."/>
            <person name="Jian J."/>
            <person name="Zhang X."/>
            <person name="Luo G."/>
            <person name="Jiang Y."/>
            <person name="Liu J."/>
            <person name="Wang Z."/>
            <person name="Sha Y."/>
            <person name="Zhang B."/>
            <person name="Wu H."/>
            <person name="Tang D."/>
            <person name="Shen Q."/>
            <person name="Xue P."/>
            <person name="Zou S."/>
            <person name="Wang X."/>
            <person name="Liu X."/>
            <person name="Wang F."/>
            <person name="Yang Y."/>
            <person name="An X."/>
            <person name="Dong Z."/>
            <person name="Zhang K."/>
            <person name="Zhang X."/>
            <person name="Luo M.C."/>
            <person name="Dvorak J."/>
            <person name="Tong Y."/>
            <person name="Wang J."/>
            <person name="Yang H."/>
            <person name="Li Z."/>
            <person name="Wang D."/>
            <person name="Zhang A."/>
            <person name="Wang J."/>
        </authorList>
    </citation>
    <scope>NUCLEOTIDE SEQUENCE</scope>
</reference>
<sequence length="162" mass="18574">MRDPSGSRRRRARRTRQGDAAYLLDAGNHLEKPSYTLYAMKFTAIQFINLFIVPSWNNVRGVAYLVKATPYLKRLRLEIKSFIAFTVFLKAFGGLLFIISSSFEAFVPHLTVECFNNNLPERFQMWWQIKSVIAFTMFLKAFGGLLFISNNSFGAVVLCVDI</sequence>
<dbReference type="STRING" id="4572.M8ARX7"/>
<dbReference type="Pfam" id="PF05514">
    <property type="entry name" value="HR_lesion"/>
    <property type="match status" value="2"/>
</dbReference>
<dbReference type="InterPro" id="IPR008637">
    <property type="entry name" value="HR_lesion"/>
</dbReference>
<evidence type="ECO:0000313" key="1">
    <source>
        <dbReference type="EMBL" id="EMS67935.1"/>
    </source>
</evidence>
<dbReference type="PANTHER" id="PTHR31474">
    <property type="entry name" value="HR-LIKE LESION-INDUCER"/>
    <property type="match status" value="1"/>
</dbReference>
<gene>
    <name evidence="1" type="ORF">TRIUR3_32197</name>
</gene>
<dbReference type="EMBL" id="KD013474">
    <property type="protein sequence ID" value="EMS67935.1"/>
    <property type="molecule type" value="Genomic_DNA"/>
</dbReference>
<dbReference type="AlphaFoldDB" id="M8ARX7"/>
<accession>M8ARX7</accession>
<dbReference type="PANTHER" id="PTHR31474:SF5">
    <property type="entry name" value="OS04G0181100 PROTEIN"/>
    <property type="match status" value="1"/>
</dbReference>
<name>M8ARX7_TRIUA</name>
<organism evidence="1">
    <name type="scientific">Triticum urartu</name>
    <name type="common">Red wild einkorn</name>
    <name type="synonym">Crithodium urartu</name>
    <dbReference type="NCBI Taxonomy" id="4572"/>
    <lineage>
        <taxon>Eukaryota</taxon>
        <taxon>Viridiplantae</taxon>
        <taxon>Streptophyta</taxon>
        <taxon>Embryophyta</taxon>
        <taxon>Tracheophyta</taxon>
        <taxon>Spermatophyta</taxon>
        <taxon>Magnoliopsida</taxon>
        <taxon>Liliopsida</taxon>
        <taxon>Poales</taxon>
        <taxon>Poaceae</taxon>
        <taxon>BOP clade</taxon>
        <taxon>Pooideae</taxon>
        <taxon>Triticodae</taxon>
        <taxon>Triticeae</taxon>
        <taxon>Triticinae</taxon>
        <taxon>Triticum</taxon>
    </lineage>
</organism>
<protein>
    <submittedName>
        <fullName evidence="1">Uncharacterized protein</fullName>
    </submittedName>
</protein>